<proteinExistence type="predicted"/>
<gene>
    <name evidence="1" type="ORF">MTBPR1_80037</name>
</gene>
<organism evidence="1 2">
    <name type="scientific">Candidatus Terasakiella magnetica</name>
    <dbReference type="NCBI Taxonomy" id="1867952"/>
    <lineage>
        <taxon>Bacteria</taxon>
        <taxon>Pseudomonadati</taxon>
        <taxon>Pseudomonadota</taxon>
        <taxon>Alphaproteobacteria</taxon>
        <taxon>Rhodospirillales</taxon>
        <taxon>Terasakiellaceae</taxon>
        <taxon>Terasakiella</taxon>
    </lineage>
</organism>
<sequence length="102" mass="11395">MKTVEFKSEMGTTHKDFLRLLPRSVPDATIEYSGTAQDGAQIIVENAPLGRIEVELSAEGERRIALLALPVTHVVFRFFNVDEDVAKVELDRMAKYFQRGGG</sequence>
<dbReference type="RefSeq" id="WP_126465301.1">
    <property type="nucleotide sequence ID" value="NZ_FLYE01000047.1"/>
</dbReference>
<name>A0A1C3RL83_9PROT</name>
<accession>A0A1C3RL83</accession>
<dbReference type="AlphaFoldDB" id="A0A1C3RL83"/>
<dbReference type="STRING" id="1867952.MTBPR1_80037"/>
<keyword evidence="2" id="KW-1185">Reference proteome</keyword>
<protein>
    <submittedName>
        <fullName evidence="1">Uncharacterized protein</fullName>
    </submittedName>
</protein>
<reference evidence="1 2" key="1">
    <citation type="submission" date="2016-07" db="EMBL/GenBank/DDBJ databases">
        <authorList>
            <person name="Lefevre C.T."/>
        </authorList>
    </citation>
    <scope>NUCLEOTIDE SEQUENCE [LARGE SCALE GENOMIC DNA]</scope>
    <source>
        <strain evidence="1">PR1</strain>
    </source>
</reference>
<evidence type="ECO:0000313" key="2">
    <source>
        <dbReference type="Proteomes" id="UP000231658"/>
    </source>
</evidence>
<evidence type="ECO:0000313" key="1">
    <source>
        <dbReference type="EMBL" id="SCA57983.1"/>
    </source>
</evidence>
<dbReference type="OrthoDB" id="8449038at2"/>
<dbReference type="Proteomes" id="UP000231658">
    <property type="component" value="Unassembled WGS sequence"/>
</dbReference>
<dbReference type="EMBL" id="FLYE01000047">
    <property type="protein sequence ID" value="SCA57983.1"/>
    <property type="molecule type" value="Genomic_DNA"/>
</dbReference>